<dbReference type="InterPro" id="IPR001956">
    <property type="entry name" value="CBM3"/>
</dbReference>
<dbReference type="InterPro" id="IPR008965">
    <property type="entry name" value="CBM2/CBM3_carb-bd_dom_sf"/>
</dbReference>
<sequence length="674" mass="70876">MSQLYRIALPGIVALCWLVSSVQAQVGPAPANSYASAGRRTQQIVDSLQRLTQPGYYRALLTAPSTSSPNARIAATDLCDSYLCKSPTPTNTAPISTTNADQNASVNTPFSYTVNAFTDAETPNSLTYSASFSAANGLSFNPATRVISGTPTAPGSISVTIKATDPGSLSATTSFVINVTRRVGGGGGSLSLTLTATPTRLLTTEATSLSAAVTGGTAGVPYSYTFSGPGTIRPSGNTAQVSALPAGVQTFTVVAANGDRTVTGTVSVTVSAPTPTTALTVLHRDVDNYADNNAIQPLIELQNQGNTALPLSAITLRYYLTVEGAAALSNLSINYAQVGNGNVRLRYVPLSPAQQGASGYVEFSFTDGAGSLAAGASSGPIQAYFAKSDYAGLNELDDYSYALVRNQLVGNLRITAYYNGVLVAGVEPGSTTQIRALRALTESKNGPSATQINTYLTIRNEGNVGVNYSELKARYYFTADGTERLLVEVDEGNVRAQLVKLPQALGRADYYLEITFLQDGQLAPGASTGRVRYRISKPDGGRFDQTNDYSYQEQPAESGSNSRVVVYVGNERVWGTEPGAGVRLAVDEPRVPLTVTVLGNPVSGATINLDIRGAEGQPLRIQLMDVTGRAVSERLVERAGSVERQQLPVGQQPAGILLLRVSTPDQNQTVKVIH</sequence>
<dbReference type="SUPFAM" id="SSF49313">
    <property type="entry name" value="Cadherin-like"/>
    <property type="match status" value="1"/>
</dbReference>
<feature type="domain" description="CBM3" evidence="3">
    <location>
        <begin position="275"/>
        <end position="429"/>
    </location>
</feature>
<reference evidence="4 5" key="1">
    <citation type="submission" date="2021-03" db="EMBL/GenBank/DDBJ databases">
        <title>Fibrella sp. HMF5405 genome sequencing and assembly.</title>
        <authorList>
            <person name="Kang H."/>
            <person name="Kim H."/>
            <person name="Bae S."/>
            <person name="Joh K."/>
        </authorList>
    </citation>
    <scope>NUCLEOTIDE SEQUENCE [LARGE SCALE GENOMIC DNA]</scope>
    <source>
        <strain evidence="4 5">HMF5405</strain>
    </source>
</reference>
<keyword evidence="2" id="KW-0732">Signal</keyword>
<feature type="signal peptide" evidence="2">
    <location>
        <begin position="1"/>
        <end position="24"/>
    </location>
</feature>
<evidence type="ECO:0000256" key="2">
    <source>
        <dbReference type="SAM" id="SignalP"/>
    </source>
</evidence>
<dbReference type="InterPro" id="IPR036966">
    <property type="entry name" value="CBM3_sf"/>
</dbReference>
<feature type="domain" description="CBM3" evidence="3">
    <location>
        <begin position="432"/>
        <end position="579"/>
    </location>
</feature>
<organism evidence="4 5">
    <name type="scientific">Fibrella forsythiae</name>
    <dbReference type="NCBI Taxonomy" id="2817061"/>
    <lineage>
        <taxon>Bacteria</taxon>
        <taxon>Pseudomonadati</taxon>
        <taxon>Bacteroidota</taxon>
        <taxon>Cytophagia</taxon>
        <taxon>Cytophagales</taxon>
        <taxon>Spirosomataceae</taxon>
        <taxon>Fibrella</taxon>
    </lineage>
</organism>
<dbReference type="PROSITE" id="PS51172">
    <property type="entry name" value="CBM3"/>
    <property type="match status" value="2"/>
</dbReference>
<dbReference type="Gene3D" id="2.60.40.10">
    <property type="entry name" value="Immunoglobulins"/>
    <property type="match status" value="1"/>
</dbReference>
<protein>
    <submittedName>
        <fullName evidence="4">Ig domain-containing protein</fullName>
    </submittedName>
</protein>
<comment type="caution">
    <text evidence="4">The sequence shown here is derived from an EMBL/GenBank/DDBJ whole genome shotgun (WGS) entry which is preliminary data.</text>
</comment>
<feature type="compositionally biased region" description="Polar residues" evidence="1">
    <location>
        <begin position="544"/>
        <end position="557"/>
    </location>
</feature>
<dbReference type="InterPro" id="IPR015919">
    <property type="entry name" value="Cadherin-like_sf"/>
</dbReference>
<evidence type="ECO:0000313" key="4">
    <source>
        <dbReference type="EMBL" id="MBO0949819.1"/>
    </source>
</evidence>
<dbReference type="Gene3D" id="2.60.40.710">
    <property type="entry name" value="Endoglucanase-like"/>
    <property type="match status" value="2"/>
</dbReference>
<dbReference type="RefSeq" id="WP_207329781.1">
    <property type="nucleotide sequence ID" value="NZ_JAFMYW010000004.1"/>
</dbReference>
<evidence type="ECO:0000259" key="3">
    <source>
        <dbReference type="PROSITE" id="PS51172"/>
    </source>
</evidence>
<dbReference type="Pfam" id="PF00942">
    <property type="entry name" value="CBM_3"/>
    <property type="match status" value="2"/>
</dbReference>
<dbReference type="SMART" id="SM00736">
    <property type="entry name" value="CADG"/>
    <property type="match status" value="1"/>
</dbReference>
<evidence type="ECO:0000256" key="1">
    <source>
        <dbReference type="SAM" id="MobiDB-lite"/>
    </source>
</evidence>
<dbReference type="SUPFAM" id="SSF49384">
    <property type="entry name" value="Carbohydrate-binding domain"/>
    <property type="match status" value="2"/>
</dbReference>
<evidence type="ECO:0000313" key="5">
    <source>
        <dbReference type="Proteomes" id="UP000664628"/>
    </source>
</evidence>
<proteinExistence type="predicted"/>
<gene>
    <name evidence="4" type="ORF">J2I46_14580</name>
</gene>
<name>A0ABS3JII1_9BACT</name>
<dbReference type="InterPro" id="IPR013783">
    <property type="entry name" value="Ig-like_fold"/>
</dbReference>
<keyword evidence="5" id="KW-1185">Reference proteome</keyword>
<dbReference type="EMBL" id="JAFMYW010000004">
    <property type="protein sequence ID" value="MBO0949819.1"/>
    <property type="molecule type" value="Genomic_DNA"/>
</dbReference>
<dbReference type="Pfam" id="PF05345">
    <property type="entry name" value="He_PIG"/>
    <property type="match status" value="1"/>
</dbReference>
<dbReference type="SMART" id="SM01067">
    <property type="entry name" value="CBM_3"/>
    <property type="match status" value="2"/>
</dbReference>
<dbReference type="InterPro" id="IPR006644">
    <property type="entry name" value="Cadg"/>
</dbReference>
<feature type="chain" id="PRO_5046424875" evidence="2">
    <location>
        <begin position="25"/>
        <end position="674"/>
    </location>
</feature>
<dbReference type="Proteomes" id="UP000664628">
    <property type="component" value="Unassembled WGS sequence"/>
</dbReference>
<feature type="region of interest" description="Disordered" evidence="1">
    <location>
        <begin position="536"/>
        <end position="557"/>
    </location>
</feature>
<accession>A0ABS3JII1</accession>